<feature type="region of interest" description="Disordered" evidence="1">
    <location>
        <begin position="82"/>
        <end position="123"/>
    </location>
</feature>
<evidence type="ECO:0000256" key="1">
    <source>
        <dbReference type="SAM" id="MobiDB-lite"/>
    </source>
</evidence>
<accession>A0A8H9TG95</accession>
<dbReference type="Proteomes" id="UP000863257">
    <property type="component" value="Unassembled WGS sequence"/>
</dbReference>
<reference evidence="2" key="1">
    <citation type="journal article" date="2018" name="Genome Biol.">
        <title>SKESA: strategic k-mer extension for scrupulous assemblies.</title>
        <authorList>
            <person name="Souvorov A."/>
            <person name="Agarwala R."/>
            <person name="Lipman D.J."/>
        </authorList>
    </citation>
    <scope>NUCLEOTIDE SEQUENCE</scope>
    <source>
        <strain evidence="2">BCW_3452</strain>
    </source>
</reference>
<protein>
    <submittedName>
        <fullName evidence="2">Uncharacterized protein</fullName>
    </submittedName>
</protein>
<comment type="caution">
    <text evidence="2">The sequence shown here is derived from an EMBL/GenBank/DDBJ whole genome shotgun (WGS) entry which is preliminary data.</text>
</comment>
<name>A0A8H9TG95_VIBVL</name>
<dbReference type="AlphaFoldDB" id="A0A8H9TG95"/>
<proteinExistence type="predicted"/>
<feature type="compositionally biased region" description="Basic and acidic residues" evidence="1">
    <location>
        <begin position="89"/>
        <end position="122"/>
    </location>
</feature>
<gene>
    <name evidence="2" type="ORF">I7730_16140</name>
</gene>
<organism evidence="2">
    <name type="scientific">Vibrio vulnificus</name>
    <dbReference type="NCBI Taxonomy" id="672"/>
    <lineage>
        <taxon>Bacteria</taxon>
        <taxon>Pseudomonadati</taxon>
        <taxon>Pseudomonadota</taxon>
        <taxon>Gammaproteobacteria</taxon>
        <taxon>Vibrionales</taxon>
        <taxon>Vibrionaceae</taxon>
        <taxon>Vibrio</taxon>
    </lineage>
</organism>
<sequence>MFNIDKNLYYFISQGENSVMYTLRIHTQGHRYIGGEKVVENRSYHIKNLSEDLTKAKAKAVEYIESEGEDLALKVNEENLRNKRQANRRTPEQIAADKAEAAQKQKEREEKRQQEADERVSEAMEGFGLNSPLSFGKYKDNENYPLERLIRTERDYLEFILKNNQPENGASLPFPNPQNGFQAQVNWIYENVTFGEEKESNFVGVKGEQIQFTGTVTKIDSDYKQVNDYHSVCMTQYTLVDDEGNKVIVSYSGSKWEMEDDTRYTFTATVKSHYEKHNKKTTYLAKAKNIVKA</sequence>
<reference evidence="2" key="2">
    <citation type="submission" date="2019-01" db="EMBL/GenBank/DDBJ databases">
        <authorList>
            <consortium name="NCBI Pathogen Detection Project"/>
        </authorList>
    </citation>
    <scope>NUCLEOTIDE SEQUENCE</scope>
    <source>
        <strain evidence="2">BCW_3452</strain>
    </source>
</reference>
<evidence type="ECO:0000313" key="2">
    <source>
        <dbReference type="EMBL" id="HAS8541314.1"/>
    </source>
</evidence>
<dbReference type="EMBL" id="DACRBY010000020">
    <property type="protein sequence ID" value="HAS8541314.1"/>
    <property type="molecule type" value="Genomic_DNA"/>
</dbReference>